<dbReference type="AlphaFoldDB" id="A0A1Y0C5V6"/>
<protein>
    <recommendedName>
        <fullName evidence="2">PE-PPE domain-containing protein</fullName>
    </recommendedName>
</protein>
<reference evidence="3 4" key="1">
    <citation type="submission" date="2017-04" db="EMBL/GenBank/DDBJ databases">
        <title>Whole Genome Sequence of 1,4-Dioxane Degrading Bacterium Mycobacterium dioxanotrophicus PH-06.</title>
        <authorList>
            <person name="He Y."/>
        </authorList>
    </citation>
    <scope>NUCLEOTIDE SEQUENCE [LARGE SCALE GENOMIC DNA]</scope>
    <source>
        <strain evidence="3 4">PH-06</strain>
    </source>
</reference>
<dbReference type="EMBL" id="CP020809">
    <property type="protein sequence ID" value="ART70445.1"/>
    <property type="molecule type" value="Genomic_DNA"/>
</dbReference>
<dbReference type="Pfam" id="PF08237">
    <property type="entry name" value="PE-PPE"/>
    <property type="match status" value="1"/>
</dbReference>
<dbReference type="InterPro" id="IPR013228">
    <property type="entry name" value="PE-PPE_C"/>
</dbReference>
<dbReference type="KEGG" id="mdx:BTO20_19425"/>
<evidence type="ECO:0000259" key="2">
    <source>
        <dbReference type="Pfam" id="PF08237"/>
    </source>
</evidence>
<keyword evidence="4" id="KW-1185">Reference proteome</keyword>
<gene>
    <name evidence="3" type="ORF">BTO20_19425</name>
</gene>
<evidence type="ECO:0000313" key="4">
    <source>
        <dbReference type="Proteomes" id="UP000195331"/>
    </source>
</evidence>
<proteinExistence type="predicted"/>
<accession>A0A1Y0C5V6</accession>
<feature type="domain" description="PE-PPE" evidence="2">
    <location>
        <begin position="83"/>
        <end position="297"/>
    </location>
</feature>
<evidence type="ECO:0000256" key="1">
    <source>
        <dbReference type="SAM" id="MobiDB-lite"/>
    </source>
</evidence>
<dbReference type="Proteomes" id="UP000195331">
    <property type="component" value="Chromosome"/>
</dbReference>
<organism evidence="3 4">
    <name type="scientific">Mycobacterium dioxanotrophicus</name>
    <dbReference type="NCBI Taxonomy" id="482462"/>
    <lineage>
        <taxon>Bacteria</taxon>
        <taxon>Bacillati</taxon>
        <taxon>Actinomycetota</taxon>
        <taxon>Actinomycetes</taxon>
        <taxon>Mycobacteriales</taxon>
        <taxon>Mycobacteriaceae</taxon>
        <taxon>Mycobacterium</taxon>
    </lineage>
</organism>
<name>A0A1Y0C5V6_9MYCO</name>
<sequence length="418" mass="43665">MTRFVLHASGSASPCCAGRLVDQHAVTRTGVVVSTVFALATFGSIAAHATTTLYVPGTSPSPQQAGTVSLAWMGPAVTQFASTAYQIGYPASFYPFEGTIALDPSVAQGVTALDTAIRAVPPGEPIQVIGVSQGDVVLSVEEQALLANPPANTDITFVRFADPTSPTGIMGRDAGLQLPGITFVAAPETPYNTVIINRQYDGIADWPANQLNILADVNALLGALYLHNQVNYGVDLSTIPASDITTTTNSMGGTTTTYLIPYTGLLPILRPLQSLGVNEQLLEAVQVPLKRIIDSAYTTSTWSPARKALAAGGQAAFLTVVNTASRIASDVGVALQNFTVPALNAAAPRTGTSVKADKAQTPKAPKHQTRGADRVRKIVGAVTRHHDTAAGPRLSAPKSQHLVNLRHSVHPTRGLGAR</sequence>
<evidence type="ECO:0000313" key="3">
    <source>
        <dbReference type="EMBL" id="ART70445.1"/>
    </source>
</evidence>
<dbReference type="InterPro" id="IPR029058">
    <property type="entry name" value="AB_hydrolase_fold"/>
</dbReference>
<feature type="region of interest" description="Disordered" evidence="1">
    <location>
        <begin position="349"/>
        <end position="372"/>
    </location>
</feature>
<dbReference type="Gene3D" id="3.40.50.1820">
    <property type="entry name" value="alpha/beta hydrolase"/>
    <property type="match status" value="1"/>
</dbReference>